<dbReference type="InterPro" id="IPR010730">
    <property type="entry name" value="HET"/>
</dbReference>
<dbReference type="PANTHER" id="PTHR10622">
    <property type="entry name" value="HET DOMAIN-CONTAINING PROTEIN"/>
    <property type="match status" value="1"/>
</dbReference>
<comment type="caution">
    <text evidence="3">The sequence shown here is derived from an EMBL/GenBank/DDBJ whole genome shotgun (WGS) entry which is preliminary data.</text>
</comment>
<evidence type="ECO:0008006" key="5">
    <source>
        <dbReference type="Google" id="ProtNLM"/>
    </source>
</evidence>
<dbReference type="InterPro" id="IPR058525">
    <property type="entry name" value="DUF8212"/>
</dbReference>
<dbReference type="Pfam" id="PF26640">
    <property type="entry name" value="DUF8212"/>
    <property type="match status" value="1"/>
</dbReference>
<gene>
    <name evidence="3" type="ORF">NEMBOFW57_010903</name>
</gene>
<feature type="domain" description="DUF8212" evidence="2">
    <location>
        <begin position="220"/>
        <end position="258"/>
    </location>
</feature>
<organism evidence="3 4">
    <name type="scientific">Staphylotrichum longicolle</name>
    <dbReference type="NCBI Taxonomy" id="669026"/>
    <lineage>
        <taxon>Eukaryota</taxon>
        <taxon>Fungi</taxon>
        <taxon>Dikarya</taxon>
        <taxon>Ascomycota</taxon>
        <taxon>Pezizomycotina</taxon>
        <taxon>Sordariomycetes</taxon>
        <taxon>Sordariomycetidae</taxon>
        <taxon>Sordariales</taxon>
        <taxon>Chaetomiaceae</taxon>
        <taxon>Staphylotrichum</taxon>
    </lineage>
</organism>
<evidence type="ECO:0000313" key="3">
    <source>
        <dbReference type="EMBL" id="KAG7284528.1"/>
    </source>
</evidence>
<name>A0AAD4ESG6_9PEZI</name>
<dbReference type="Pfam" id="PF06985">
    <property type="entry name" value="HET"/>
    <property type="match status" value="1"/>
</dbReference>
<evidence type="ECO:0000259" key="2">
    <source>
        <dbReference type="Pfam" id="PF26640"/>
    </source>
</evidence>
<dbReference type="Proteomes" id="UP001197093">
    <property type="component" value="Unassembled WGS sequence"/>
</dbReference>
<sequence length="585" mass="65907">MRLLNTTTLNLVQFTRDIPTYAILSHTWGDQEVSFQDIELPERDKKKGFVKILGCCAQAVEDSIEWVWIDTCCIDKTSSAELSEAINSMFLWYHRAEVCYVYLEDVTFASPLLGPAFRSARWFTRGWCLQELIAPHAVEFYSADWREIGTKLSLCGIIQQITAIPRGVLLGEVGALQACNVAQKMSWASGRQTTRIEDEAYSLLGIFGINMPMLYGEGGRAFHRLQEEIVRQSEDASLFLWTWDELRLLQHRKFTTGSTQRFVVFASRPRDFFQKDPLDQRRHMLDYGAFRRYIPGTLLQPHSLIPHQPSSKPALSWSWGPWEMTSRGLHVFLPCAGVESEADEDESTLLMWTGFLYKDNLVCVRLVYSKQGIADGDTRFFRTINDRGELSLVKIDDAANFKVRDIYLATVTAVRSARLEHISADNLEQIDVALSSSSAATLSLSAPESDFTSSIQPTNTCHTVILRIESKKPLAVSPITPSIVSLRLFVSDRLSAENTPPQEIRIALDLNPTPGHSTCALNLVKDGHSPATDTELPGTDRAQLNLPNGHAIRASVKVKPYLHWFSRFILRVEVLPFGLRNPPLT</sequence>
<dbReference type="AlphaFoldDB" id="A0AAD4ESG6"/>
<dbReference type="EMBL" id="JAHCVI010000006">
    <property type="protein sequence ID" value="KAG7284528.1"/>
    <property type="molecule type" value="Genomic_DNA"/>
</dbReference>
<keyword evidence="4" id="KW-1185">Reference proteome</keyword>
<accession>A0AAD4ESG6</accession>
<evidence type="ECO:0000259" key="1">
    <source>
        <dbReference type="Pfam" id="PF06985"/>
    </source>
</evidence>
<feature type="domain" description="Heterokaryon incompatibility" evidence="1">
    <location>
        <begin position="21"/>
        <end position="105"/>
    </location>
</feature>
<reference evidence="3" key="1">
    <citation type="submission" date="2023-02" db="EMBL/GenBank/DDBJ databases">
        <authorList>
            <person name="Palmer J.M."/>
        </authorList>
    </citation>
    <scope>NUCLEOTIDE SEQUENCE</scope>
    <source>
        <strain evidence="3">FW57</strain>
    </source>
</reference>
<dbReference type="PANTHER" id="PTHR10622:SF10">
    <property type="entry name" value="HET DOMAIN-CONTAINING PROTEIN"/>
    <property type="match status" value="1"/>
</dbReference>
<evidence type="ECO:0000313" key="4">
    <source>
        <dbReference type="Proteomes" id="UP001197093"/>
    </source>
</evidence>
<proteinExistence type="predicted"/>
<protein>
    <recommendedName>
        <fullName evidence="5">Heterokaryon incompatibility domain-containing protein</fullName>
    </recommendedName>
</protein>